<proteinExistence type="predicted"/>
<dbReference type="Proteomes" id="UP001549047">
    <property type="component" value="Unassembled WGS sequence"/>
</dbReference>
<sequence>MDERDYEFGRRRGPIVAGHPEREPRSRPVGGGYGDSRYGNDVPRYGSQFGYGDRFDQGYAVIVFSVIVQTLTLPRLVKQYVGLSSGGTDGGTSG</sequence>
<feature type="region of interest" description="Disordered" evidence="1">
    <location>
        <begin position="1"/>
        <end position="39"/>
    </location>
</feature>
<name>A0ABV2J2N2_9HYPH</name>
<evidence type="ECO:0000256" key="1">
    <source>
        <dbReference type="SAM" id="MobiDB-lite"/>
    </source>
</evidence>
<dbReference type="RefSeq" id="WP_354557520.1">
    <property type="nucleotide sequence ID" value="NZ_JBEPMB010000005.1"/>
</dbReference>
<keyword evidence="3" id="KW-1185">Reference proteome</keyword>
<comment type="caution">
    <text evidence="2">The sequence shown here is derived from an EMBL/GenBank/DDBJ whole genome shotgun (WGS) entry which is preliminary data.</text>
</comment>
<accession>A0ABV2J2N2</accession>
<dbReference type="EMBL" id="JBEPMB010000005">
    <property type="protein sequence ID" value="MET3615037.1"/>
    <property type="molecule type" value="Genomic_DNA"/>
</dbReference>
<evidence type="ECO:0000313" key="3">
    <source>
        <dbReference type="Proteomes" id="UP001549047"/>
    </source>
</evidence>
<protein>
    <submittedName>
        <fullName evidence="2">Uncharacterized protein</fullName>
    </submittedName>
</protein>
<evidence type="ECO:0000313" key="2">
    <source>
        <dbReference type="EMBL" id="MET3615037.1"/>
    </source>
</evidence>
<gene>
    <name evidence="2" type="ORF">ABID16_003380</name>
</gene>
<feature type="compositionally biased region" description="Basic and acidic residues" evidence="1">
    <location>
        <begin position="1"/>
        <end position="10"/>
    </location>
</feature>
<organism evidence="2 3">
    <name type="scientific">Rhizobium aquaticum</name>
    <dbReference type="NCBI Taxonomy" id="1549636"/>
    <lineage>
        <taxon>Bacteria</taxon>
        <taxon>Pseudomonadati</taxon>
        <taxon>Pseudomonadota</taxon>
        <taxon>Alphaproteobacteria</taxon>
        <taxon>Hyphomicrobiales</taxon>
        <taxon>Rhizobiaceae</taxon>
        <taxon>Rhizobium/Agrobacterium group</taxon>
        <taxon>Rhizobium</taxon>
    </lineage>
</organism>
<reference evidence="2 3" key="1">
    <citation type="submission" date="2024-06" db="EMBL/GenBank/DDBJ databases">
        <title>Genomic Encyclopedia of Type Strains, Phase IV (KMG-IV): sequencing the most valuable type-strain genomes for metagenomic binning, comparative biology and taxonomic classification.</title>
        <authorList>
            <person name="Goeker M."/>
        </authorList>
    </citation>
    <scope>NUCLEOTIDE SEQUENCE [LARGE SCALE GENOMIC DNA]</scope>
    <source>
        <strain evidence="2 3">DSM 29780</strain>
    </source>
</reference>